<evidence type="ECO:0000313" key="1">
    <source>
        <dbReference type="EMBL" id="THU87129.1"/>
    </source>
</evidence>
<dbReference type="Proteomes" id="UP000297245">
    <property type="component" value="Unassembled WGS sequence"/>
</dbReference>
<organism evidence="1 2">
    <name type="scientific">Dendrothele bispora (strain CBS 962.96)</name>
    <dbReference type="NCBI Taxonomy" id="1314807"/>
    <lineage>
        <taxon>Eukaryota</taxon>
        <taxon>Fungi</taxon>
        <taxon>Dikarya</taxon>
        <taxon>Basidiomycota</taxon>
        <taxon>Agaricomycotina</taxon>
        <taxon>Agaricomycetes</taxon>
        <taxon>Agaricomycetidae</taxon>
        <taxon>Agaricales</taxon>
        <taxon>Agaricales incertae sedis</taxon>
        <taxon>Dendrothele</taxon>
    </lineage>
</organism>
<protein>
    <submittedName>
        <fullName evidence="1">Uncharacterized protein</fullName>
    </submittedName>
</protein>
<sequence>MGLSRLALTANHLLSLDQQQRRRMKRSLDAARSSFQNRSPFGYGMGWREEWEFRTGREEYEEELPSTNTDLTYVLAMSPEETFVDKGEDVPERYFGICG</sequence>
<accession>A0A4S8LDZ3</accession>
<proteinExistence type="predicted"/>
<keyword evidence="2" id="KW-1185">Reference proteome</keyword>
<reference evidence="1 2" key="1">
    <citation type="journal article" date="2019" name="Nat. Ecol. Evol.">
        <title>Megaphylogeny resolves global patterns of mushroom evolution.</title>
        <authorList>
            <person name="Varga T."/>
            <person name="Krizsan K."/>
            <person name="Foldi C."/>
            <person name="Dima B."/>
            <person name="Sanchez-Garcia M."/>
            <person name="Sanchez-Ramirez S."/>
            <person name="Szollosi G.J."/>
            <person name="Szarkandi J.G."/>
            <person name="Papp V."/>
            <person name="Albert L."/>
            <person name="Andreopoulos W."/>
            <person name="Angelini C."/>
            <person name="Antonin V."/>
            <person name="Barry K.W."/>
            <person name="Bougher N.L."/>
            <person name="Buchanan P."/>
            <person name="Buyck B."/>
            <person name="Bense V."/>
            <person name="Catcheside P."/>
            <person name="Chovatia M."/>
            <person name="Cooper J."/>
            <person name="Damon W."/>
            <person name="Desjardin D."/>
            <person name="Finy P."/>
            <person name="Geml J."/>
            <person name="Haridas S."/>
            <person name="Hughes K."/>
            <person name="Justo A."/>
            <person name="Karasinski D."/>
            <person name="Kautmanova I."/>
            <person name="Kiss B."/>
            <person name="Kocsube S."/>
            <person name="Kotiranta H."/>
            <person name="LaButti K.M."/>
            <person name="Lechner B.E."/>
            <person name="Liimatainen K."/>
            <person name="Lipzen A."/>
            <person name="Lukacs Z."/>
            <person name="Mihaltcheva S."/>
            <person name="Morgado L.N."/>
            <person name="Niskanen T."/>
            <person name="Noordeloos M.E."/>
            <person name="Ohm R.A."/>
            <person name="Ortiz-Santana B."/>
            <person name="Ovrebo C."/>
            <person name="Racz N."/>
            <person name="Riley R."/>
            <person name="Savchenko A."/>
            <person name="Shiryaev A."/>
            <person name="Soop K."/>
            <person name="Spirin V."/>
            <person name="Szebenyi C."/>
            <person name="Tomsovsky M."/>
            <person name="Tulloss R.E."/>
            <person name="Uehling J."/>
            <person name="Grigoriev I.V."/>
            <person name="Vagvolgyi C."/>
            <person name="Papp T."/>
            <person name="Martin F.M."/>
            <person name="Miettinen O."/>
            <person name="Hibbett D.S."/>
            <person name="Nagy L.G."/>
        </authorList>
    </citation>
    <scope>NUCLEOTIDE SEQUENCE [LARGE SCALE GENOMIC DNA]</scope>
    <source>
        <strain evidence="1 2">CBS 962.96</strain>
    </source>
</reference>
<name>A0A4S8LDZ3_DENBC</name>
<dbReference type="EMBL" id="ML179463">
    <property type="protein sequence ID" value="THU87129.1"/>
    <property type="molecule type" value="Genomic_DNA"/>
</dbReference>
<evidence type="ECO:0000313" key="2">
    <source>
        <dbReference type="Proteomes" id="UP000297245"/>
    </source>
</evidence>
<gene>
    <name evidence="1" type="ORF">K435DRAFT_867582</name>
</gene>
<dbReference type="AlphaFoldDB" id="A0A4S8LDZ3"/>